<keyword evidence="2" id="KW-0809">Transit peptide</keyword>
<dbReference type="GO" id="GO:0003697">
    <property type="term" value="F:single-stranded DNA binding"/>
    <property type="evidence" value="ECO:0007669"/>
    <property type="project" value="InterPro"/>
</dbReference>
<dbReference type="PANTHER" id="PTHR31745:SF1">
    <property type="entry name" value="SINGLE-STRANDED DNA-BINDING PROTEIN WHY2, MITOCHONDRIAL"/>
    <property type="match status" value="1"/>
</dbReference>
<dbReference type="AlphaFoldDB" id="A0AAD5QAF9"/>
<evidence type="ECO:0000256" key="2">
    <source>
        <dbReference type="ARBA" id="ARBA00022946"/>
    </source>
</evidence>
<feature type="region of interest" description="Disordered" evidence="3">
    <location>
        <begin position="209"/>
        <end position="231"/>
    </location>
</feature>
<dbReference type="InterPro" id="IPR013742">
    <property type="entry name" value="Whirly"/>
</dbReference>
<keyword evidence="5" id="KW-1185">Reference proteome</keyword>
<dbReference type="PANTHER" id="PTHR31745">
    <property type="entry name" value="SINGLE-STRANDED DNA-BINDING PROTEIN WHY2, MITOCHONDRIAL"/>
    <property type="match status" value="1"/>
</dbReference>
<evidence type="ECO:0000256" key="3">
    <source>
        <dbReference type="SAM" id="MobiDB-lite"/>
    </source>
</evidence>
<proteinExistence type="inferred from homology"/>
<dbReference type="GO" id="GO:0006952">
    <property type="term" value="P:defense response"/>
    <property type="evidence" value="ECO:0007669"/>
    <property type="project" value="InterPro"/>
</dbReference>
<dbReference type="Gene3D" id="2.30.31.10">
    <property type="entry name" value="Transcriptional Coactivator Pc4, Chain A"/>
    <property type="match status" value="1"/>
</dbReference>
<organism evidence="4 5">
    <name type="scientific">Pythium insidiosum</name>
    <name type="common">Pythiosis disease agent</name>
    <dbReference type="NCBI Taxonomy" id="114742"/>
    <lineage>
        <taxon>Eukaryota</taxon>
        <taxon>Sar</taxon>
        <taxon>Stramenopiles</taxon>
        <taxon>Oomycota</taxon>
        <taxon>Peronosporomycetes</taxon>
        <taxon>Pythiales</taxon>
        <taxon>Pythiaceae</taxon>
        <taxon>Pythium</taxon>
    </lineage>
</organism>
<dbReference type="Pfam" id="PF08536">
    <property type="entry name" value="Whirly"/>
    <property type="match status" value="1"/>
</dbReference>
<dbReference type="InterPro" id="IPR009044">
    <property type="entry name" value="ssDNA-bd_transcriptional_reg"/>
</dbReference>
<dbReference type="GO" id="GO:0006355">
    <property type="term" value="P:regulation of DNA-templated transcription"/>
    <property type="evidence" value="ECO:0007669"/>
    <property type="project" value="InterPro"/>
</dbReference>
<dbReference type="Proteomes" id="UP001209570">
    <property type="component" value="Unassembled WGS sequence"/>
</dbReference>
<gene>
    <name evidence="4" type="ORF">P43SY_002840</name>
</gene>
<dbReference type="EMBL" id="JAKCXM010000007">
    <property type="protein sequence ID" value="KAJ0408961.1"/>
    <property type="molecule type" value="Genomic_DNA"/>
</dbReference>
<dbReference type="SUPFAM" id="SSF54447">
    <property type="entry name" value="ssDNA-binding transcriptional regulator domain"/>
    <property type="match status" value="1"/>
</dbReference>
<comment type="similarity">
    <text evidence="1">Belongs to the Whirly family.</text>
</comment>
<comment type="caution">
    <text evidence="4">The sequence shown here is derived from an EMBL/GenBank/DDBJ whole genome shotgun (WGS) entry which is preliminary data.</text>
</comment>
<evidence type="ECO:0000256" key="1">
    <source>
        <dbReference type="ARBA" id="ARBA00006061"/>
    </source>
</evidence>
<evidence type="ECO:0000313" key="4">
    <source>
        <dbReference type="EMBL" id="KAJ0408961.1"/>
    </source>
</evidence>
<sequence>MTILSMRRVFASGVASTSLAQTAAFSSKRTFPSFVKYGAQSAFQVQPVPPTYATVPGRDYLKTKRLGSMMLSWAAASESGKSYAYSDKVFFSLSPTEVGLVLEVLDGKLGEVTINHSPNMNAKGPSTEKSRRSYLDVKSVVGPDQHPKTEFKISTTNSSDVNVEERVALNMGETRVLRELLTYSLPRLYGFQNALEGPFVIEGGDDSWGNNNGNSGRGSAASTSSAPEWPF</sequence>
<protein>
    <submittedName>
        <fullName evidence="4">Uncharacterized protein</fullName>
    </submittedName>
</protein>
<reference evidence="4" key="1">
    <citation type="submission" date="2021-12" db="EMBL/GenBank/DDBJ databases">
        <title>Prjna785345.</title>
        <authorList>
            <person name="Rujirawat T."/>
            <person name="Krajaejun T."/>
        </authorList>
    </citation>
    <scope>NUCLEOTIDE SEQUENCE</scope>
    <source>
        <strain evidence="4">Pi057C3</strain>
    </source>
</reference>
<accession>A0AAD5QAF9</accession>
<evidence type="ECO:0000313" key="5">
    <source>
        <dbReference type="Proteomes" id="UP001209570"/>
    </source>
</evidence>
<name>A0AAD5QAF9_PYTIN</name>